<feature type="compositionally biased region" description="Polar residues" evidence="4">
    <location>
        <begin position="1220"/>
        <end position="1233"/>
    </location>
</feature>
<feature type="domain" description="TRASH" evidence="5">
    <location>
        <begin position="679"/>
        <end position="714"/>
    </location>
</feature>
<organism evidence="6 7">
    <name type="scientific">Megalurothrips usitatus</name>
    <name type="common">bean blossom thrips</name>
    <dbReference type="NCBI Taxonomy" id="439358"/>
    <lineage>
        <taxon>Eukaryota</taxon>
        <taxon>Metazoa</taxon>
        <taxon>Ecdysozoa</taxon>
        <taxon>Arthropoda</taxon>
        <taxon>Hexapoda</taxon>
        <taxon>Insecta</taxon>
        <taxon>Pterygota</taxon>
        <taxon>Neoptera</taxon>
        <taxon>Paraneoptera</taxon>
        <taxon>Thysanoptera</taxon>
        <taxon>Terebrantia</taxon>
        <taxon>Thripoidea</taxon>
        <taxon>Thripidae</taxon>
        <taxon>Megalurothrips</taxon>
    </lineage>
</organism>
<dbReference type="Proteomes" id="UP001075354">
    <property type="component" value="Chromosome 1"/>
</dbReference>
<feature type="domain" description="TRASH" evidence="5">
    <location>
        <begin position="899"/>
        <end position="936"/>
    </location>
</feature>
<feature type="compositionally biased region" description="Basic and acidic residues" evidence="4">
    <location>
        <begin position="521"/>
        <end position="558"/>
    </location>
</feature>
<keyword evidence="3" id="KW-0832">Ubl conjugation</keyword>
<evidence type="ECO:0000259" key="5">
    <source>
        <dbReference type="SMART" id="SM00746"/>
    </source>
</evidence>
<accession>A0AAV7XYD7</accession>
<gene>
    <name evidence="6" type="ORF">ONE63_000219</name>
</gene>
<sequence length="1641" mass="179588">METDGKVEPTSNADNLDKRDAQELGPSDPVTSTCNSNINSSQLASSSSKDIEVSDNSVELPPNDLLGKNDEEKLSDKPLSESVDCSATADESRTEKDSPNSPIMCVPAGDETSEGNPSESSASKTDLQTEPTLQIVNSVSLVEVCNVESKADSECPGIFRNDEVNESSPVVPILSTDSEDKIQNSNNASLHRQGESAATVEKISSRDIAGKSRAEACIENTVSSPTDTEHPSDCGLKIASSGSIQETQTENTDEALDAVQADVCSESGESLEEIGVGNQDQTVRSPKAGEPMDCGSPKSGNQTSEKEDVPMETDEESQTERVSTVDVGMSKACSDTDGGDMLSTGTDYVKSPENAGDPLNSSKPPSPTESEGKDSESVDSEPSTGLLEKESSEEIVINNEPPAALAENEKADDVLEDNESSTTSNKHSETVNKDADTKDNDEKGAESELEQRLEEQENGLQSTGDKSGVNALQEDAKSSAIADGDNEVCIVPDAEPRVPSEKEKANAVEKANKVAEAAADVSEKGDSEFVREGISRPSEEEENSSKDKSSDTTEKDTSDSSASRRKFGIQLVSTSALVSKQGISKESDESESATDTQTPGDNESTTQTVDSIESQAQRDIQTVNKGEQKCGGCQKLIICKYKVKDVPLCEDECYSDYRKKHDPPLIRPRKLTAAYMHKCGLCCKKVDTKNEKSLTWETMDFCCDGCLEKYQKSFGSHCANCKGAVQSSSLGKYCVRFGYDMKQFCCAPCLEDFKKGLKVCSYCQKDISGGSEGFLAPVGDKSQFKDFCTQECMEKYDLMSNNTVAPEVTCECAVCNKVKVVKVEIIFDSKVQKLCSDPCFAAFKFVNKVSADQCDMCRKYYDQDRIENFSVFYDDAPHSFCCKTCMNVYILAKRKIVPCSFCKVKKYNFDMIKKTSNGQVLMLCSLHCLHLHARPPQASAPKKPTCEHCNSSSPAQFHLTMSDASVRSFCSSNCVLSFQAKFPKTPVTTTGVGVPRKIAGKKIAPLSAPEKDLGSSDSGTMPVISSVTSLAPASGPLPQPAPSLSPTPTPAVTSVETVKTVYKQQFIIRPPPHPEMTNCGVQVKPKSLTKGVSCRPHACSVGTQTETSMLKPLVIPVPVPIFIPIPMHMYTSPYPVPVPIALPIPVPIFIPTTRNSAKGIFKEIKRIQEKMPSDPYEAELLMMAEMVANEKKAENTDTDSDDGADGAADGDVNEAENTAESDFNSENVDGSNTFGEDVLQMALKMASELDEPAVDFESTVTPNTIPQTASTQQTSVKSEGNSDEDETEERSTQSNKKRTIRTNSRPSSVNSKRARKSSTNSDHTSSLPTAESKGFPTVKGELVEKADANMCLKFTLGVNAWKGWVSQKNAELEKSENAARKMKLFKPDLLQLSADELNYSLCLFVKEVRKPNGEEYAPDTVYYLCLGIQQYLIENGRVDNIFSDPYFEKFTVCLDEITKQFSSLCNESQQLVTRIEEEHLWESKQLGAHSPHVLLSTLMYFNTKYFSLMTVDEHLQLSFSHIMKHWKRNQGTPIAKAGGSRNVLLRFYPPQAALAANSKKKRVYEQQEDENNPLRCPVKLYEFYISKCPESVRTRNDVFYLLPERSCVPDSPVWYSTMPLGNEHLQKMLNRIKMVKEILML</sequence>
<dbReference type="InterPro" id="IPR051284">
    <property type="entry name" value="ZnF_MYMT-QRICH1"/>
</dbReference>
<dbReference type="Pfam" id="PF25561">
    <property type="entry name" value="QRICH1"/>
    <property type="match status" value="1"/>
</dbReference>
<dbReference type="PANTHER" id="PTHR45736:SF1">
    <property type="entry name" value="WITHOUT CHILDREN, ISOFORM B"/>
    <property type="match status" value="1"/>
</dbReference>
<feature type="compositionally biased region" description="Polar residues" evidence="4">
    <location>
        <begin position="593"/>
        <end position="613"/>
    </location>
</feature>
<dbReference type="InterPro" id="IPR057926">
    <property type="entry name" value="QRICH1_dom"/>
</dbReference>
<feature type="compositionally biased region" description="Basic and acidic residues" evidence="4">
    <location>
        <begin position="426"/>
        <end position="455"/>
    </location>
</feature>
<feature type="compositionally biased region" description="Polar residues" evidence="4">
    <location>
        <begin position="1261"/>
        <end position="1279"/>
    </location>
</feature>
<feature type="compositionally biased region" description="Basic and acidic residues" evidence="4">
    <location>
        <begin position="67"/>
        <end position="79"/>
    </location>
</feature>
<feature type="domain" description="TRASH" evidence="5">
    <location>
        <begin position="718"/>
        <end position="757"/>
    </location>
</feature>
<keyword evidence="7" id="KW-1185">Reference proteome</keyword>
<protein>
    <recommendedName>
        <fullName evidence="5">TRASH domain-containing protein</fullName>
    </recommendedName>
</protein>
<feature type="region of interest" description="Disordered" evidence="4">
    <location>
        <begin position="1261"/>
        <end position="1334"/>
    </location>
</feature>
<feature type="domain" description="TRASH" evidence="5">
    <location>
        <begin position="760"/>
        <end position="800"/>
    </location>
</feature>
<evidence type="ECO:0000256" key="2">
    <source>
        <dbReference type="ARBA" id="ARBA00022553"/>
    </source>
</evidence>
<keyword evidence="1" id="KW-1017">Isopeptide bond</keyword>
<dbReference type="PANTHER" id="PTHR45736">
    <property type="entry name" value="ZINC FINGER MYM-TYPE PROTEIN"/>
    <property type="match status" value="1"/>
</dbReference>
<feature type="region of interest" description="Disordered" evidence="4">
    <location>
        <begin position="578"/>
        <end position="613"/>
    </location>
</feature>
<feature type="compositionally biased region" description="Low complexity" evidence="4">
    <location>
        <begin position="35"/>
        <end position="48"/>
    </location>
</feature>
<feature type="region of interest" description="Disordered" evidence="4">
    <location>
        <begin position="1003"/>
        <end position="1022"/>
    </location>
</feature>
<dbReference type="InterPro" id="IPR011017">
    <property type="entry name" value="TRASH_dom"/>
</dbReference>
<feature type="region of interest" description="Disordered" evidence="4">
    <location>
        <begin position="1029"/>
        <end position="1051"/>
    </location>
</feature>
<evidence type="ECO:0000313" key="6">
    <source>
        <dbReference type="EMBL" id="KAJ1531546.1"/>
    </source>
</evidence>
<comment type="caution">
    <text evidence="6">The sequence shown here is derived from an EMBL/GenBank/DDBJ whole genome shotgun (WGS) entry which is preliminary data.</text>
</comment>
<feature type="compositionally biased region" description="Polar residues" evidence="4">
    <location>
        <begin position="1301"/>
        <end position="1329"/>
    </location>
</feature>
<evidence type="ECO:0000256" key="1">
    <source>
        <dbReference type="ARBA" id="ARBA00022499"/>
    </source>
</evidence>
<feature type="region of interest" description="Disordered" evidence="4">
    <location>
        <begin position="1192"/>
        <end position="1233"/>
    </location>
</feature>
<dbReference type="EMBL" id="JAPTSV010000001">
    <property type="protein sequence ID" value="KAJ1531546.1"/>
    <property type="molecule type" value="Genomic_DNA"/>
</dbReference>
<dbReference type="InterPro" id="IPR021893">
    <property type="entry name" value="ZMYM2-like_C"/>
</dbReference>
<proteinExistence type="predicted"/>
<feature type="compositionally biased region" description="Basic and acidic residues" evidence="4">
    <location>
        <begin position="494"/>
        <end position="513"/>
    </location>
</feature>
<dbReference type="Pfam" id="PF12012">
    <property type="entry name" value="DUF3504"/>
    <property type="match status" value="1"/>
</dbReference>
<evidence type="ECO:0000256" key="3">
    <source>
        <dbReference type="ARBA" id="ARBA00022843"/>
    </source>
</evidence>
<feature type="region of interest" description="Disordered" evidence="4">
    <location>
        <begin position="1"/>
        <end position="132"/>
    </location>
</feature>
<feature type="domain" description="TRASH" evidence="5">
    <location>
        <begin position="946"/>
        <end position="982"/>
    </location>
</feature>
<dbReference type="SMART" id="SM00746">
    <property type="entry name" value="TRASH"/>
    <property type="match status" value="7"/>
</dbReference>
<feature type="domain" description="TRASH" evidence="5">
    <location>
        <begin position="854"/>
        <end position="893"/>
    </location>
</feature>
<evidence type="ECO:0000256" key="4">
    <source>
        <dbReference type="SAM" id="MobiDB-lite"/>
    </source>
</evidence>
<feature type="domain" description="TRASH" evidence="5">
    <location>
        <begin position="812"/>
        <end position="847"/>
    </location>
</feature>
<feature type="compositionally biased region" description="Polar residues" evidence="4">
    <location>
        <begin position="240"/>
        <end position="250"/>
    </location>
</feature>
<feature type="region of interest" description="Disordered" evidence="4">
    <location>
        <begin position="177"/>
        <end position="566"/>
    </location>
</feature>
<name>A0AAV7XYD7_9NEOP</name>
<reference evidence="6" key="1">
    <citation type="submission" date="2022-12" db="EMBL/GenBank/DDBJ databases">
        <title>Chromosome-level genome assembly of the bean flower thrips Megalurothrips usitatus.</title>
        <authorList>
            <person name="Ma L."/>
            <person name="Liu Q."/>
            <person name="Li H."/>
            <person name="Cai W."/>
        </authorList>
    </citation>
    <scope>NUCLEOTIDE SEQUENCE</scope>
    <source>
        <strain evidence="6">Cailab_2022a</strain>
    </source>
</reference>
<feature type="compositionally biased region" description="Polar residues" evidence="4">
    <location>
        <begin position="114"/>
        <end position="132"/>
    </location>
</feature>
<keyword evidence="2" id="KW-0597">Phosphoprotein</keyword>
<evidence type="ECO:0000313" key="7">
    <source>
        <dbReference type="Proteomes" id="UP001075354"/>
    </source>
</evidence>
<feature type="compositionally biased region" description="Pro residues" evidence="4">
    <location>
        <begin position="1035"/>
        <end position="1049"/>
    </location>
</feature>
<feature type="compositionally biased region" description="Basic and acidic residues" evidence="4">
    <location>
        <begin position="203"/>
        <end position="216"/>
    </location>
</feature>